<dbReference type="EMBL" id="JAULJE010000002">
    <property type="protein sequence ID" value="KAK1345598.1"/>
    <property type="molecule type" value="Genomic_DNA"/>
</dbReference>
<dbReference type="SUPFAM" id="SSF53474">
    <property type="entry name" value="alpha/beta-Hydrolases"/>
    <property type="match status" value="1"/>
</dbReference>
<dbReference type="PANTHER" id="PTHR11487:SF0">
    <property type="entry name" value="S-ACYL FATTY ACID SYNTHASE THIOESTERASE, MEDIUM CHAIN"/>
    <property type="match status" value="1"/>
</dbReference>
<sequence length="438" mass="45174">MTPPPPPPHCGSGPAVRGGTLQRKHRVVLRSAPGAFRGPGAWGPMSTKSPGDGQCPPVTHKHLGEGAGASAAGPAGPEPRGGRTGTSVLWAGLGPQAVPPPFLLAGPHVPPLAHLGEGPPPLAAAHPEAARAPVALEVAKPLAGQPLTRAGRELPSRAARAGSSSGSGAGSSRRRRPGPAERAPAIAAAPGAGPGRPHKSFPGGSPGPFHGWGSGGGRSGPRVPGPGSPPRSLRRPSARARCAPICAAGWGALCAAAEESPVQSGFAEPQCGRGRREQPSQSFSDTGNTSGKILGKVTNWFFSVYSFNAPSEAILSCDLTCFVGSEDIVKDIEAWKDVISGSFHIHVRPGNHFYLMETSNETFIMNYITKRCRPRSAATCILLWTTWHELQSYLQMAATCAGLGGAQVETPIPEQGLGSSSFQHALPWHPDLVQSCST</sequence>
<feature type="region of interest" description="Disordered" evidence="1">
    <location>
        <begin position="1"/>
        <end position="84"/>
    </location>
</feature>
<evidence type="ECO:0000256" key="1">
    <source>
        <dbReference type="SAM" id="MobiDB-lite"/>
    </source>
</evidence>
<dbReference type="AlphaFoldDB" id="A0AA40LVP7"/>
<comment type="caution">
    <text evidence="2">The sequence shown here is derived from an EMBL/GenBank/DDBJ whole genome shotgun (WGS) entry which is preliminary data.</text>
</comment>
<dbReference type="InterPro" id="IPR029058">
    <property type="entry name" value="AB_hydrolase_fold"/>
</dbReference>
<dbReference type="PANTHER" id="PTHR11487">
    <property type="entry name" value="THIOESTERASE"/>
    <property type="match status" value="1"/>
</dbReference>
<feature type="compositionally biased region" description="Polar residues" evidence="1">
    <location>
        <begin position="279"/>
        <end position="288"/>
    </location>
</feature>
<proteinExistence type="predicted"/>
<dbReference type="GO" id="GO:0008610">
    <property type="term" value="P:lipid biosynthetic process"/>
    <property type="evidence" value="ECO:0007669"/>
    <property type="project" value="TreeGrafter"/>
</dbReference>
<gene>
    <name evidence="2" type="ORF">QTO34_008060</name>
</gene>
<organism evidence="2 3">
    <name type="scientific">Cnephaeus nilssonii</name>
    <name type="common">Northern bat</name>
    <name type="synonym">Eptesicus nilssonii</name>
    <dbReference type="NCBI Taxonomy" id="3371016"/>
    <lineage>
        <taxon>Eukaryota</taxon>
        <taxon>Metazoa</taxon>
        <taxon>Chordata</taxon>
        <taxon>Craniata</taxon>
        <taxon>Vertebrata</taxon>
        <taxon>Euteleostomi</taxon>
        <taxon>Mammalia</taxon>
        <taxon>Eutheria</taxon>
        <taxon>Laurasiatheria</taxon>
        <taxon>Chiroptera</taxon>
        <taxon>Yangochiroptera</taxon>
        <taxon>Vespertilionidae</taxon>
        <taxon>Cnephaeus</taxon>
    </lineage>
</organism>
<dbReference type="Gene3D" id="3.40.50.1820">
    <property type="entry name" value="alpha/beta hydrolase"/>
    <property type="match status" value="1"/>
</dbReference>
<evidence type="ECO:0000313" key="3">
    <source>
        <dbReference type="Proteomes" id="UP001177744"/>
    </source>
</evidence>
<evidence type="ECO:0000313" key="2">
    <source>
        <dbReference type="EMBL" id="KAK1345598.1"/>
    </source>
</evidence>
<name>A0AA40LVP7_CNENI</name>
<dbReference type="Proteomes" id="UP001177744">
    <property type="component" value="Unassembled WGS sequence"/>
</dbReference>
<reference evidence="2" key="1">
    <citation type="submission" date="2023-06" db="EMBL/GenBank/DDBJ databases">
        <title>Reference genome for the Northern bat (Eptesicus nilssonii), a most northern bat species.</title>
        <authorList>
            <person name="Laine V.N."/>
            <person name="Pulliainen A.T."/>
            <person name="Lilley T.M."/>
        </authorList>
    </citation>
    <scope>NUCLEOTIDE SEQUENCE</scope>
    <source>
        <strain evidence="2">BLF_Eptnil</strain>
        <tissue evidence="2">Kidney</tissue>
    </source>
</reference>
<feature type="compositionally biased region" description="Low complexity" evidence="1">
    <location>
        <begin position="156"/>
        <end position="166"/>
    </location>
</feature>
<dbReference type="InterPro" id="IPR012223">
    <property type="entry name" value="TEII"/>
</dbReference>
<feature type="region of interest" description="Disordered" evidence="1">
    <location>
        <begin position="146"/>
        <end position="236"/>
    </location>
</feature>
<accession>A0AA40LVP7</accession>
<feature type="compositionally biased region" description="Low complexity" evidence="1">
    <location>
        <begin position="180"/>
        <end position="191"/>
    </location>
</feature>
<feature type="compositionally biased region" description="Gly residues" evidence="1">
    <location>
        <begin position="204"/>
        <end position="219"/>
    </location>
</feature>
<feature type="region of interest" description="Disordered" evidence="1">
    <location>
        <begin position="265"/>
        <end position="288"/>
    </location>
</feature>
<protein>
    <submittedName>
        <fullName evidence="2">Uncharacterized protein</fullName>
    </submittedName>
</protein>
<feature type="non-terminal residue" evidence="2">
    <location>
        <position position="438"/>
    </location>
</feature>
<keyword evidence="3" id="KW-1185">Reference proteome</keyword>